<dbReference type="EMBL" id="FMTM01000001">
    <property type="protein sequence ID" value="SCW34816.1"/>
    <property type="molecule type" value="Genomic_DNA"/>
</dbReference>
<protein>
    <submittedName>
        <fullName evidence="1">Uncharacterized protein</fullName>
    </submittedName>
</protein>
<dbReference type="RefSeq" id="WP_267890065.1">
    <property type="nucleotide sequence ID" value="NZ_FMTM01000001.1"/>
</dbReference>
<dbReference type="Proteomes" id="UP000199542">
    <property type="component" value="Unassembled WGS sequence"/>
</dbReference>
<proteinExistence type="predicted"/>
<dbReference type="AlphaFoldDB" id="A0A1G4PRA6"/>
<evidence type="ECO:0000313" key="1">
    <source>
        <dbReference type="EMBL" id="SCW34816.1"/>
    </source>
</evidence>
<name>A0A1G4PRA6_9HYPH</name>
<gene>
    <name evidence="1" type="ORF">SAMN02927900_00874</name>
</gene>
<organism evidence="1 2">
    <name type="scientific">Rhizobium mongolense subsp. loessense</name>
    <dbReference type="NCBI Taxonomy" id="158890"/>
    <lineage>
        <taxon>Bacteria</taxon>
        <taxon>Pseudomonadati</taxon>
        <taxon>Pseudomonadota</taxon>
        <taxon>Alphaproteobacteria</taxon>
        <taxon>Hyphomicrobiales</taxon>
        <taxon>Rhizobiaceae</taxon>
        <taxon>Rhizobium/Agrobacterium group</taxon>
        <taxon>Rhizobium</taxon>
    </lineage>
</organism>
<evidence type="ECO:0000313" key="2">
    <source>
        <dbReference type="Proteomes" id="UP000199542"/>
    </source>
</evidence>
<accession>A0A1G4PRA6</accession>
<sequence>MLIIIAAMIASILSILVVKPFDKGGGKDDTPPETIQQPEPN</sequence>
<reference evidence="1 2" key="1">
    <citation type="submission" date="2016-10" db="EMBL/GenBank/DDBJ databases">
        <authorList>
            <person name="de Groot N.N."/>
        </authorList>
    </citation>
    <scope>NUCLEOTIDE SEQUENCE [LARGE SCALE GENOMIC DNA]</scope>
    <source>
        <strain evidence="1 2">CGMCC 1.3401</strain>
    </source>
</reference>